<keyword evidence="2" id="KW-1185">Reference proteome</keyword>
<dbReference type="Proteomes" id="UP001177003">
    <property type="component" value="Chromosome 9"/>
</dbReference>
<accession>A0AA35ZXI3</accession>
<protein>
    <submittedName>
        <fullName evidence="1">Uncharacterized protein</fullName>
    </submittedName>
</protein>
<sequence length="140" mass="15900">MVPVCSNVSFRAIANHASPNFNSSATGACFMCPNLRSHRNCFSNYLDSFPSSFPTFANNLYCHHRSSANNLRCSVTVSNFGFTFPTISRPKFRDSDICGQQLFELYCRHQSPVLLCSVVWDLEFWDLSFNKLTCYIPDSL</sequence>
<organism evidence="1 2">
    <name type="scientific">Lactuca saligna</name>
    <name type="common">Willowleaf lettuce</name>
    <dbReference type="NCBI Taxonomy" id="75948"/>
    <lineage>
        <taxon>Eukaryota</taxon>
        <taxon>Viridiplantae</taxon>
        <taxon>Streptophyta</taxon>
        <taxon>Embryophyta</taxon>
        <taxon>Tracheophyta</taxon>
        <taxon>Spermatophyta</taxon>
        <taxon>Magnoliopsida</taxon>
        <taxon>eudicotyledons</taxon>
        <taxon>Gunneridae</taxon>
        <taxon>Pentapetalae</taxon>
        <taxon>asterids</taxon>
        <taxon>campanulids</taxon>
        <taxon>Asterales</taxon>
        <taxon>Asteraceae</taxon>
        <taxon>Cichorioideae</taxon>
        <taxon>Cichorieae</taxon>
        <taxon>Lactucinae</taxon>
        <taxon>Lactuca</taxon>
    </lineage>
</organism>
<dbReference type="EMBL" id="OX465085">
    <property type="protein sequence ID" value="CAI9300749.1"/>
    <property type="molecule type" value="Genomic_DNA"/>
</dbReference>
<name>A0AA35ZXI3_LACSI</name>
<reference evidence="1" key="1">
    <citation type="submission" date="2023-04" db="EMBL/GenBank/DDBJ databases">
        <authorList>
            <person name="Vijverberg K."/>
            <person name="Xiong W."/>
            <person name="Schranz E."/>
        </authorList>
    </citation>
    <scope>NUCLEOTIDE SEQUENCE</scope>
</reference>
<gene>
    <name evidence="1" type="ORF">LSALG_LOCUS39363</name>
</gene>
<proteinExistence type="predicted"/>
<evidence type="ECO:0000313" key="2">
    <source>
        <dbReference type="Proteomes" id="UP001177003"/>
    </source>
</evidence>
<evidence type="ECO:0000313" key="1">
    <source>
        <dbReference type="EMBL" id="CAI9300749.1"/>
    </source>
</evidence>
<dbReference type="AlphaFoldDB" id="A0AA35ZXI3"/>